<comment type="caution">
    <text evidence="1">The sequence shown here is derived from an EMBL/GenBank/DDBJ whole genome shotgun (WGS) entry which is preliminary data.</text>
</comment>
<dbReference type="AlphaFoldDB" id="A0A5N1K1Y5"/>
<protein>
    <recommendedName>
        <fullName evidence="3">Peptidase inhibitor I78 family protein</fullName>
    </recommendedName>
</protein>
<evidence type="ECO:0000313" key="2">
    <source>
        <dbReference type="Proteomes" id="UP000327108"/>
    </source>
</evidence>
<sequence>MSPARSVIPYVAVVVAIVLAGCQKQTVAAATDPQKSICDQSAASALTGKDKITDQLAMQQTGATLVRQIKPGDPVTIEFRQERVTIETDPRSGKIVRVACG</sequence>
<gene>
    <name evidence="1" type="ORF">F3W84_10305</name>
</gene>
<keyword evidence="2" id="KW-1185">Reference proteome</keyword>
<organism evidence="1 2">
    <name type="scientific">Ochrobactrum quorumnocens</name>
    <dbReference type="NCBI Taxonomy" id="271865"/>
    <lineage>
        <taxon>Bacteria</taxon>
        <taxon>Pseudomonadati</taxon>
        <taxon>Pseudomonadota</taxon>
        <taxon>Alphaproteobacteria</taxon>
        <taxon>Hyphomicrobiales</taxon>
        <taxon>Brucellaceae</taxon>
        <taxon>Brucella/Ochrobactrum group</taxon>
        <taxon>Ochrobactrum</taxon>
    </lineage>
</organism>
<evidence type="ECO:0008006" key="3">
    <source>
        <dbReference type="Google" id="ProtNLM"/>
    </source>
</evidence>
<name>A0A5N1K1Y5_9HYPH</name>
<proteinExistence type="predicted"/>
<reference evidence="1 2" key="1">
    <citation type="submission" date="2019-09" db="EMBL/GenBank/DDBJ databases">
        <title>Biological control of the noxious weed angled onion (Allium triquetrum) thwarted by endophytic bacteria in Victoria, Australia.</title>
        <authorList>
            <person name="Tehranchian P."/>
            <person name="Adair R.J."/>
            <person name="Van T.H."/>
            <person name="Morrison P.D."/>
            <person name="Williams H."/>
            <person name="Lawrie A.C."/>
        </authorList>
    </citation>
    <scope>NUCLEOTIDE SEQUENCE [LARGE SCALE GENOMIC DNA]</scope>
    <source>
        <strain evidence="1 2">RPTAtOch1</strain>
    </source>
</reference>
<accession>A0A5N1K1Y5</accession>
<dbReference type="PROSITE" id="PS51257">
    <property type="entry name" value="PROKAR_LIPOPROTEIN"/>
    <property type="match status" value="1"/>
</dbReference>
<dbReference type="Proteomes" id="UP000327108">
    <property type="component" value="Unassembled WGS sequence"/>
</dbReference>
<dbReference type="InterPro" id="IPR021719">
    <property type="entry name" value="Prot_inh_I78"/>
</dbReference>
<dbReference type="RefSeq" id="WP_151093311.1">
    <property type="nucleotide sequence ID" value="NZ_JBLZNM010000008.1"/>
</dbReference>
<dbReference type="Gene3D" id="3.30.10.10">
    <property type="entry name" value="Trypsin Inhibitor V, subunit A"/>
    <property type="match status" value="1"/>
</dbReference>
<dbReference type="EMBL" id="VYXQ01000008">
    <property type="protein sequence ID" value="KAA9368274.1"/>
    <property type="molecule type" value="Genomic_DNA"/>
</dbReference>
<dbReference type="Pfam" id="PF11720">
    <property type="entry name" value="Inhibitor_I78"/>
    <property type="match status" value="1"/>
</dbReference>
<evidence type="ECO:0000313" key="1">
    <source>
        <dbReference type="EMBL" id="KAA9368274.1"/>
    </source>
</evidence>